<reference evidence="3" key="1">
    <citation type="submission" date="2019-02" db="EMBL/GenBank/DDBJ databases">
        <title>FDA dAtabase for Regulatory Grade micrObial Sequences (FDA-ARGOS): Supporting development and validation of Infectious Disease Dx tests.</title>
        <authorList>
            <person name="Duncan R."/>
            <person name="Fisher C."/>
            <person name="Tallon L."/>
            <person name="Sadzewicz L."/>
            <person name="Sengamalay N."/>
            <person name="Ott S."/>
            <person name="Godinez A."/>
            <person name="Nagaraj S."/>
            <person name="Vavikolanu K."/>
            <person name="Nadendla S."/>
            <person name="Aluvathingal J."/>
            <person name="Sichtig H."/>
        </authorList>
    </citation>
    <scope>NUCLEOTIDE SEQUENCE [LARGE SCALE GENOMIC DNA]</scope>
    <source>
        <strain evidence="3">FDAARGOS_361</strain>
    </source>
</reference>
<accession>A0A504Y0Z4</accession>
<evidence type="ECO:0000313" key="2">
    <source>
        <dbReference type="EMBL" id="TPP54513.1"/>
    </source>
</evidence>
<comment type="caution">
    <text evidence="2">The sequence shown here is derived from an EMBL/GenBank/DDBJ whole genome shotgun (WGS) entry which is preliminary data.</text>
</comment>
<feature type="region of interest" description="Disordered" evidence="1">
    <location>
        <begin position="39"/>
        <end position="58"/>
    </location>
</feature>
<dbReference type="AlphaFoldDB" id="A0A504Y0Z4"/>
<evidence type="ECO:0000313" key="3">
    <source>
        <dbReference type="Proteomes" id="UP000318447"/>
    </source>
</evidence>
<sequence>MASATTSVSARRPRLNMTDARVARPSGMARTAVRAACKRVPTSGESAGDNGCSRVKPQRPLQLARSSGHGRAINENAFTLLLIPANTNSLATRAVTRDKAT</sequence>
<organism evidence="2 3">
    <name type="scientific">Leishmania donovani</name>
    <dbReference type="NCBI Taxonomy" id="5661"/>
    <lineage>
        <taxon>Eukaryota</taxon>
        <taxon>Discoba</taxon>
        <taxon>Euglenozoa</taxon>
        <taxon>Kinetoplastea</taxon>
        <taxon>Metakinetoplastina</taxon>
        <taxon>Trypanosomatida</taxon>
        <taxon>Trypanosomatidae</taxon>
        <taxon>Leishmaniinae</taxon>
        <taxon>Leishmania</taxon>
    </lineage>
</organism>
<evidence type="ECO:0000256" key="1">
    <source>
        <dbReference type="SAM" id="MobiDB-lite"/>
    </source>
</evidence>
<proteinExistence type="predicted"/>
<protein>
    <submittedName>
        <fullName evidence="2">Uncharacterized protein</fullName>
    </submittedName>
</protein>
<name>A0A504Y0Z4_LEIDO</name>
<gene>
    <name evidence="2" type="ORF">CGC21_17775</name>
</gene>
<feature type="region of interest" description="Disordered" evidence="1">
    <location>
        <begin position="1"/>
        <end position="27"/>
    </location>
</feature>
<dbReference type="EMBL" id="RHLC01000041">
    <property type="protein sequence ID" value="TPP54513.1"/>
    <property type="molecule type" value="Genomic_DNA"/>
</dbReference>
<dbReference type="Proteomes" id="UP000318447">
    <property type="component" value="Unassembled WGS sequence"/>
</dbReference>